<organism evidence="5">
    <name type="scientific">viral metagenome</name>
    <dbReference type="NCBI Taxonomy" id="1070528"/>
    <lineage>
        <taxon>unclassified sequences</taxon>
        <taxon>metagenomes</taxon>
        <taxon>organismal metagenomes</taxon>
    </lineage>
</organism>
<dbReference type="InterPro" id="IPR036412">
    <property type="entry name" value="HAD-like_sf"/>
</dbReference>
<dbReference type="AlphaFoldDB" id="A0A6C0ETI0"/>
<dbReference type="SUPFAM" id="SSF56784">
    <property type="entry name" value="HAD-like"/>
    <property type="match status" value="1"/>
</dbReference>
<keyword evidence="3" id="KW-0460">Magnesium</keyword>
<sequence length="249" mass="29598">MNTHSSSSTGYNRKTSSPLNASTFSSNNIHDFLINYELFIFDLDDTLVKTEEYHYKSWLYILKHELGEGFFIEFDIFCSKFHSNKPDNIQNYLSNELKIYNFEEVIKKKNEYYLKLIDFEKAHIKLIDGCEILLNKIIDNNKKFVIVSNSLKSNIDYFSELFPILKKSSKNYYREMFTCRKPNPECYLRVVSDFPNDRKIGFEDSITGIHAMTLVKEIDPVFINIPSYYYYDYIIKSYPNILVIENYKF</sequence>
<evidence type="ECO:0008006" key="6">
    <source>
        <dbReference type="Google" id="ProtNLM"/>
    </source>
</evidence>
<protein>
    <recommendedName>
        <fullName evidence="6">FCP1 homology domain-containing protein</fullName>
    </recommendedName>
</protein>
<dbReference type="InterPro" id="IPR051600">
    <property type="entry name" value="Beta-PGM-like"/>
</dbReference>
<dbReference type="CDD" id="cd07505">
    <property type="entry name" value="HAD_BPGM-like"/>
    <property type="match status" value="1"/>
</dbReference>
<dbReference type="PANTHER" id="PTHR46193:SF18">
    <property type="entry name" value="HEXITOL PHOSPHATASE B"/>
    <property type="match status" value="1"/>
</dbReference>
<name>A0A6C0ETI0_9ZZZZ</name>
<dbReference type="InterPro" id="IPR041492">
    <property type="entry name" value="HAD_2"/>
</dbReference>
<dbReference type="SFLD" id="SFLDS00003">
    <property type="entry name" value="Haloacid_Dehalogenase"/>
    <property type="match status" value="1"/>
</dbReference>
<dbReference type="EMBL" id="MN738944">
    <property type="protein sequence ID" value="QHT32494.1"/>
    <property type="molecule type" value="Genomic_DNA"/>
</dbReference>
<dbReference type="SFLD" id="SFLDG01129">
    <property type="entry name" value="C1.5:_HAD__Beta-PGM__Phosphata"/>
    <property type="match status" value="1"/>
</dbReference>
<dbReference type="Gene3D" id="3.40.50.1000">
    <property type="entry name" value="HAD superfamily/HAD-like"/>
    <property type="match status" value="1"/>
</dbReference>
<proteinExistence type="predicted"/>
<dbReference type="Pfam" id="PF13419">
    <property type="entry name" value="HAD_2"/>
    <property type="match status" value="1"/>
</dbReference>
<accession>A0A6C0ETI0</accession>
<evidence type="ECO:0000256" key="3">
    <source>
        <dbReference type="ARBA" id="ARBA00022842"/>
    </source>
</evidence>
<evidence type="ECO:0000313" key="5">
    <source>
        <dbReference type="EMBL" id="QHT32494.1"/>
    </source>
</evidence>
<dbReference type="GO" id="GO:0046872">
    <property type="term" value="F:metal ion binding"/>
    <property type="evidence" value="ECO:0007669"/>
    <property type="project" value="UniProtKB-KW"/>
</dbReference>
<comment type="cofactor">
    <cofactor evidence="1">
        <name>Mg(2+)</name>
        <dbReference type="ChEBI" id="CHEBI:18420"/>
    </cofactor>
</comment>
<dbReference type="InterPro" id="IPR023214">
    <property type="entry name" value="HAD_sf"/>
</dbReference>
<keyword evidence="4" id="KW-0119">Carbohydrate metabolism</keyword>
<evidence type="ECO:0000256" key="4">
    <source>
        <dbReference type="ARBA" id="ARBA00023277"/>
    </source>
</evidence>
<dbReference type="PANTHER" id="PTHR46193">
    <property type="entry name" value="6-PHOSPHOGLUCONATE PHOSPHATASE"/>
    <property type="match status" value="1"/>
</dbReference>
<dbReference type="InterPro" id="IPR023198">
    <property type="entry name" value="PGP-like_dom2"/>
</dbReference>
<evidence type="ECO:0000256" key="1">
    <source>
        <dbReference type="ARBA" id="ARBA00001946"/>
    </source>
</evidence>
<dbReference type="Gene3D" id="1.10.150.240">
    <property type="entry name" value="Putative phosphatase, domain 2"/>
    <property type="match status" value="1"/>
</dbReference>
<evidence type="ECO:0000256" key="2">
    <source>
        <dbReference type="ARBA" id="ARBA00022723"/>
    </source>
</evidence>
<keyword evidence="2" id="KW-0479">Metal-binding</keyword>
<dbReference type="GO" id="GO:0003824">
    <property type="term" value="F:catalytic activity"/>
    <property type="evidence" value="ECO:0007669"/>
    <property type="project" value="UniProtKB-ARBA"/>
</dbReference>
<reference evidence="5" key="1">
    <citation type="journal article" date="2020" name="Nature">
        <title>Giant virus diversity and host interactions through global metagenomics.</title>
        <authorList>
            <person name="Schulz F."/>
            <person name="Roux S."/>
            <person name="Paez-Espino D."/>
            <person name="Jungbluth S."/>
            <person name="Walsh D.A."/>
            <person name="Denef V.J."/>
            <person name="McMahon K.D."/>
            <person name="Konstantinidis K.T."/>
            <person name="Eloe-Fadrosh E.A."/>
            <person name="Kyrpides N.C."/>
            <person name="Woyke T."/>
        </authorList>
    </citation>
    <scope>NUCLEOTIDE SEQUENCE</scope>
    <source>
        <strain evidence="5">GVMAG-M-3300009161-30</strain>
    </source>
</reference>